<dbReference type="SUPFAM" id="SSF47413">
    <property type="entry name" value="lambda repressor-like DNA-binding domains"/>
    <property type="match status" value="1"/>
</dbReference>
<dbReference type="SUPFAM" id="SSF53822">
    <property type="entry name" value="Periplasmic binding protein-like I"/>
    <property type="match status" value="1"/>
</dbReference>
<evidence type="ECO:0000256" key="3">
    <source>
        <dbReference type="ARBA" id="ARBA00023163"/>
    </source>
</evidence>
<proteinExistence type="predicted"/>
<dbReference type="Gene3D" id="3.40.50.2300">
    <property type="match status" value="2"/>
</dbReference>
<keyword evidence="3" id="KW-0804">Transcription</keyword>
<dbReference type="PANTHER" id="PTHR30146">
    <property type="entry name" value="LACI-RELATED TRANSCRIPTIONAL REPRESSOR"/>
    <property type="match status" value="1"/>
</dbReference>
<dbReference type="GO" id="GO:0003677">
    <property type="term" value="F:DNA binding"/>
    <property type="evidence" value="ECO:0007669"/>
    <property type="project" value="UniProtKB-KW"/>
</dbReference>
<keyword evidence="1" id="KW-0805">Transcription regulation</keyword>
<name>A0ABW9AVZ0_9BURK</name>
<evidence type="ECO:0000313" key="6">
    <source>
        <dbReference type="Proteomes" id="UP001629230"/>
    </source>
</evidence>
<organism evidence="5 6">
    <name type="scientific">Paraburkholderia dipogonis</name>
    <dbReference type="NCBI Taxonomy" id="1211383"/>
    <lineage>
        <taxon>Bacteria</taxon>
        <taxon>Pseudomonadati</taxon>
        <taxon>Pseudomonadota</taxon>
        <taxon>Betaproteobacteria</taxon>
        <taxon>Burkholderiales</taxon>
        <taxon>Burkholderiaceae</taxon>
        <taxon>Paraburkholderia</taxon>
    </lineage>
</organism>
<evidence type="ECO:0000256" key="1">
    <source>
        <dbReference type="ARBA" id="ARBA00023015"/>
    </source>
</evidence>
<dbReference type="PROSITE" id="PS50932">
    <property type="entry name" value="HTH_LACI_2"/>
    <property type="match status" value="1"/>
</dbReference>
<dbReference type="Pfam" id="PF13407">
    <property type="entry name" value="Peripla_BP_4"/>
    <property type="match status" value="1"/>
</dbReference>
<gene>
    <name evidence="5" type="ORF">PQR57_27295</name>
</gene>
<dbReference type="CDD" id="cd06307">
    <property type="entry name" value="PBP1_sugar_binding"/>
    <property type="match status" value="1"/>
</dbReference>
<keyword evidence="6" id="KW-1185">Reference proteome</keyword>
<dbReference type="PANTHER" id="PTHR30146:SF152">
    <property type="entry name" value="TRANSCRIPTIONAL REGULATORY PROTEIN"/>
    <property type="match status" value="1"/>
</dbReference>
<dbReference type="InterPro" id="IPR028082">
    <property type="entry name" value="Peripla_BP_I"/>
</dbReference>
<dbReference type="Gene3D" id="1.10.260.40">
    <property type="entry name" value="lambda repressor-like DNA-binding domains"/>
    <property type="match status" value="1"/>
</dbReference>
<comment type="caution">
    <text evidence="5">The sequence shown here is derived from an EMBL/GenBank/DDBJ whole genome shotgun (WGS) entry which is preliminary data.</text>
</comment>
<dbReference type="InterPro" id="IPR025997">
    <property type="entry name" value="SBP_2_dom"/>
</dbReference>
<protein>
    <submittedName>
        <fullName evidence="5">LacI family DNA-binding transcriptional regulator</fullName>
    </submittedName>
</protein>
<feature type="domain" description="HTH lacI-type" evidence="4">
    <location>
        <begin position="81"/>
        <end position="118"/>
    </location>
</feature>
<dbReference type="CDD" id="cd01392">
    <property type="entry name" value="HTH_LacI"/>
    <property type="match status" value="1"/>
</dbReference>
<dbReference type="InterPro" id="IPR000843">
    <property type="entry name" value="HTH_LacI"/>
</dbReference>
<dbReference type="EMBL" id="JAQQEZ010000022">
    <property type="protein sequence ID" value="MFM0004720.1"/>
    <property type="molecule type" value="Genomic_DNA"/>
</dbReference>
<dbReference type="InterPro" id="IPR010982">
    <property type="entry name" value="Lambda_DNA-bd_dom_sf"/>
</dbReference>
<accession>A0ABW9AVZ0</accession>
<evidence type="ECO:0000256" key="2">
    <source>
        <dbReference type="ARBA" id="ARBA00023125"/>
    </source>
</evidence>
<evidence type="ECO:0000313" key="5">
    <source>
        <dbReference type="EMBL" id="MFM0004720.1"/>
    </source>
</evidence>
<dbReference type="SMART" id="SM00354">
    <property type="entry name" value="HTH_LACI"/>
    <property type="match status" value="1"/>
</dbReference>
<sequence length="417" mass="45852">MAGILSSGARRRRTPSTLSAIRDSAPAAPSLALAGPIKGRSVHQSNDAFSLEKKLAFFLEKTTFSKTKQFFARHRRRPMPATRTMIARRAGVSVATVDRVLRDDQAVRPETAERVHLALANLRDERASRGRPAKVSSFRVAFVLPQVNSRFLDHVERDIALSASFFREHRITPSFYRCDFSSQRETAAFAAEVIDYDALVLAPLDYPWVERFIEEMSDAHVPVVTVFSDLPASRRAAYVGVDNRIAGRTAGLLMGRFLCAKLGTVAVLSGSSRLHDQVERRTGFSQVLEEDFRNLRWIAEPDFAEDDDGAGLAVQGLSARHADLVGVYVTGGGISGIAAALQESGDKVHLVLIGHECTAETRTQLSERAIDVILDQDVRGIVHWAGLAAINFLNDVRGALAIPTPETRIYLRENAHA</sequence>
<evidence type="ECO:0000259" key="4">
    <source>
        <dbReference type="PROSITE" id="PS50932"/>
    </source>
</evidence>
<reference evidence="5 6" key="1">
    <citation type="journal article" date="2024" name="Chem. Sci.">
        <title>Discovery of megapolipeptins by genome mining of a Burkholderiales bacteria collection.</title>
        <authorList>
            <person name="Paulo B.S."/>
            <person name="Recchia M.J.J."/>
            <person name="Lee S."/>
            <person name="Fergusson C.H."/>
            <person name="Romanowski S.B."/>
            <person name="Hernandez A."/>
            <person name="Krull N."/>
            <person name="Liu D.Y."/>
            <person name="Cavanagh H."/>
            <person name="Bos A."/>
            <person name="Gray C.A."/>
            <person name="Murphy B.T."/>
            <person name="Linington R.G."/>
            <person name="Eustaquio A.S."/>
        </authorList>
    </citation>
    <scope>NUCLEOTIDE SEQUENCE [LARGE SCALE GENOMIC DNA]</scope>
    <source>
        <strain evidence="5 6">RL17-350-BIC-A</strain>
    </source>
</reference>
<keyword evidence="2 5" id="KW-0238">DNA-binding</keyword>
<dbReference type="Pfam" id="PF00356">
    <property type="entry name" value="LacI"/>
    <property type="match status" value="1"/>
</dbReference>
<dbReference type="Proteomes" id="UP001629230">
    <property type="component" value="Unassembled WGS sequence"/>
</dbReference>